<evidence type="ECO:0000256" key="1">
    <source>
        <dbReference type="ARBA" id="ARBA00022603"/>
    </source>
</evidence>
<dbReference type="AlphaFoldDB" id="A0A1C5AJK5"/>
<name>A0A1C5AJK5_9ACTN</name>
<keyword evidence="6" id="KW-1185">Reference proteome</keyword>
<dbReference type="Pfam" id="PF01234">
    <property type="entry name" value="NNMT_PNMT_TEMT"/>
    <property type="match status" value="1"/>
</dbReference>
<dbReference type="PROSITE" id="PS51681">
    <property type="entry name" value="SAM_MT_NNMT_PNMT_TEMT"/>
    <property type="match status" value="1"/>
</dbReference>
<dbReference type="PANTHER" id="PTHR10867:SF17">
    <property type="entry name" value="NICOTINAMIDE N-METHYLTRANSFERASE"/>
    <property type="match status" value="1"/>
</dbReference>
<dbReference type="STRING" id="121616.GA0070216_11854"/>
<dbReference type="InterPro" id="IPR029063">
    <property type="entry name" value="SAM-dependent_MTases_sf"/>
</dbReference>
<evidence type="ECO:0000256" key="4">
    <source>
        <dbReference type="SAM" id="MobiDB-lite"/>
    </source>
</evidence>
<evidence type="ECO:0000313" key="6">
    <source>
        <dbReference type="Proteomes" id="UP000198797"/>
    </source>
</evidence>
<dbReference type="InterPro" id="IPR000940">
    <property type="entry name" value="NNMT_TEMT_trans"/>
</dbReference>
<evidence type="ECO:0000256" key="3">
    <source>
        <dbReference type="ARBA" id="ARBA00022691"/>
    </source>
</evidence>
<gene>
    <name evidence="5" type="ORF">GA0070216_11854</name>
</gene>
<organism evidence="5 6">
    <name type="scientific">Micromonospora matsumotoense</name>
    <dbReference type="NCBI Taxonomy" id="121616"/>
    <lineage>
        <taxon>Bacteria</taxon>
        <taxon>Bacillati</taxon>
        <taxon>Actinomycetota</taxon>
        <taxon>Actinomycetes</taxon>
        <taxon>Micromonosporales</taxon>
        <taxon>Micromonosporaceae</taxon>
        <taxon>Micromonospora</taxon>
    </lineage>
</organism>
<keyword evidence="3" id="KW-0949">S-adenosyl-L-methionine</keyword>
<dbReference type="GO" id="GO:0008168">
    <property type="term" value="F:methyltransferase activity"/>
    <property type="evidence" value="ECO:0007669"/>
    <property type="project" value="UniProtKB-KW"/>
</dbReference>
<dbReference type="Gene3D" id="3.40.50.150">
    <property type="entry name" value="Vaccinia Virus protein VP39"/>
    <property type="match status" value="1"/>
</dbReference>
<dbReference type="SUPFAM" id="SSF53335">
    <property type="entry name" value="S-adenosyl-L-methionine-dependent methyltransferases"/>
    <property type="match status" value="1"/>
</dbReference>
<proteinExistence type="predicted"/>
<reference evidence="6" key="1">
    <citation type="submission" date="2016-06" db="EMBL/GenBank/DDBJ databases">
        <authorList>
            <person name="Varghese N."/>
            <person name="Submissions Spin"/>
        </authorList>
    </citation>
    <scope>NUCLEOTIDE SEQUENCE [LARGE SCALE GENOMIC DNA]</scope>
    <source>
        <strain evidence="6">DSM 44100</strain>
    </source>
</reference>
<dbReference type="PANTHER" id="PTHR10867">
    <property type="entry name" value="NNMT/PNMT/TEMT FAMILY MEMBER"/>
    <property type="match status" value="1"/>
</dbReference>
<protein>
    <submittedName>
        <fullName evidence="5">NNMT/PNMT/TEMT family protein</fullName>
    </submittedName>
</protein>
<dbReference type="RefSeq" id="WP_218108284.1">
    <property type="nucleotide sequence ID" value="NZ_FMCU01000018.1"/>
</dbReference>
<keyword evidence="1" id="KW-0489">Methyltransferase</keyword>
<sequence>MALTPAAGGGESSTSPMPFQTPGPVNAEVQWDGFDPQTYVRHNYADLRADDREFLRRTRDFFAGAKLSEARCVDVGSGANLYPTLSLLPFAHTVDLCEWSAANVCWLRQQVDSYDPMWDPYWQVCAEHPAYAALTDPRRRLARVARVSQTSVFDLPRHAWDAGTMFFVACSISADRAESAHAIARFLRALRPGSPFAVAVMLGSAGYRVGEHSFPAVALARAEVVAGIAAGAYDVEVHEERPRPPLRDGYASMLLTTGRTRG</sequence>
<feature type="region of interest" description="Disordered" evidence="4">
    <location>
        <begin position="1"/>
        <end position="27"/>
    </location>
</feature>
<evidence type="ECO:0000256" key="2">
    <source>
        <dbReference type="ARBA" id="ARBA00022679"/>
    </source>
</evidence>
<dbReference type="EMBL" id="FMCU01000018">
    <property type="protein sequence ID" value="SCF45432.1"/>
    <property type="molecule type" value="Genomic_DNA"/>
</dbReference>
<dbReference type="GO" id="GO:0032259">
    <property type="term" value="P:methylation"/>
    <property type="evidence" value="ECO:0007669"/>
    <property type="project" value="UniProtKB-KW"/>
</dbReference>
<dbReference type="Proteomes" id="UP000198797">
    <property type="component" value="Unassembled WGS sequence"/>
</dbReference>
<evidence type="ECO:0000313" key="5">
    <source>
        <dbReference type="EMBL" id="SCF45432.1"/>
    </source>
</evidence>
<keyword evidence="2" id="KW-0808">Transferase</keyword>
<accession>A0A1C5AJK5</accession>
<dbReference type="NCBIfam" id="NF040568">
    <property type="entry name" value="SCO2525_fam"/>
    <property type="match status" value="1"/>
</dbReference>